<comment type="catalytic activity">
    <reaction evidence="11 12">
        <text>2 pyruvate + H(+) = (2S)-2-acetolactate + CO2</text>
        <dbReference type="Rhea" id="RHEA:25249"/>
        <dbReference type="ChEBI" id="CHEBI:15361"/>
        <dbReference type="ChEBI" id="CHEBI:15378"/>
        <dbReference type="ChEBI" id="CHEBI:16526"/>
        <dbReference type="ChEBI" id="CHEBI:58476"/>
        <dbReference type="EC" id="2.2.1.6"/>
    </reaction>
</comment>
<evidence type="ECO:0000256" key="5">
    <source>
        <dbReference type="ARBA" id="ARBA00022605"/>
    </source>
</evidence>
<dbReference type="GO" id="GO:0005948">
    <property type="term" value="C:acetolactate synthase complex"/>
    <property type="evidence" value="ECO:0007669"/>
    <property type="project" value="TreeGrafter"/>
</dbReference>
<reference evidence="17 18" key="1">
    <citation type="submission" date="2018-09" db="EMBL/GenBank/DDBJ databases">
        <title>Characterization of the phylogenetic diversity of five novel species belonging to the genus Bifidobacterium.</title>
        <authorList>
            <person name="Lugli G.A."/>
            <person name="Duranti S."/>
            <person name="Milani C."/>
        </authorList>
    </citation>
    <scope>NUCLEOTIDE SEQUENCE [LARGE SCALE GENOMIC DNA]</scope>
    <source>
        <strain evidence="17 18">2034B</strain>
    </source>
</reference>
<dbReference type="Gene3D" id="3.40.50.1220">
    <property type="entry name" value="TPP-binding domain"/>
    <property type="match status" value="1"/>
</dbReference>
<dbReference type="OrthoDB" id="4494979at2"/>
<evidence type="ECO:0000259" key="15">
    <source>
        <dbReference type="Pfam" id="PF02775"/>
    </source>
</evidence>
<organism evidence="17 18">
    <name type="scientific">Bifidobacterium goeldii</name>
    <dbReference type="NCBI Taxonomy" id="2306975"/>
    <lineage>
        <taxon>Bacteria</taxon>
        <taxon>Bacillati</taxon>
        <taxon>Actinomycetota</taxon>
        <taxon>Actinomycetes</taxon>
        <taxon>Bifidobacteriales</taxon>
        <taxon>Bifidobacteriaceae</taxon>
        <taxon>Bifidobacterium</taxon>
    </lineage>
</organism>
<evidence type="ECO:0000259" key="16">
    <source>
        <dbReference type="Pfam" id="PF02776"/>
    </source>
</evidence>
<evidence type="ECO:0000259" key="14">
    <source>
        <dbReference type="Pfam" id="PF00205"/>
    </source>
</evidence>
<dbReference type="Gene3D" id="3.40.50.970">
    <property type="match status" value="2"/>
</dbReference>
<dbReference type="GO" id="GO:0030976">
    <property type="term" value="F:thiamine pyrophosphate binding"/>
    <property type="evidence" value="ECO:0007669"/>
    <property type="project" value="UniProtKB-UniRule"/>
</dbReference>
<dbReference type="PANTHER" id="PTHR18968:SF13">
    <property type="entry name" value="ACETOLACTATE SYNTHASE CATALYTIC SUBUNIT, MITOCHONDRIAL"/>
    <property type="match status" value="1"/>
</dbReference>
<evidence type="ECO:0000256" key="9">
    <source>
        <dbReference type="ARBA" id="ARBA00023052"/>
    </source>
</evidence>
<dbReference type="SUPFAM" id="SSF52518">
    <property type="entry name" value="Thiamin diphosphate-binding fold (THDP-binding)"/>
    <property type="match status" value="2"/>
</dbReference>
<dbReference type="FunFam" id="3.40.50.1220:FF:000008">
    <property type="entry name" value="Acetolactate synthase"/>
    <property type="match status" value="1"/>
</dbReference>
<evidence type="ECO:0000256" key="8">
    <source>
        <dbReference type="ARBA" id="ARBA00022842"/>
    </source>
</evidence>
<dbReference type="GO" id="GO:0003984">
    <property type="term" value="F:acetolactate synthase activity"/>
    <property type="evidence" value="ECO:0007669"/>
    <property type="project" value="UniProtKB-EC"/>
</dbReference>
<dbReference type="Pfam" id="PF02776">
    <property type="entry name" value="TPP_enzyme_N"/>
    <property type="match status" value="1"/>
</dbReference>
<evidence type="ECO:0000313" key="17">
    <source>
        <dbReference type="EMBL" id="RSX53493.1"/>
    </source>
</evidence>
<evidence type="ECO:0000256" key="11">
    <source>
        <dbReference type="ARBA" id="ARBA00048670"/>
    </source>
</evidence>
<feature type="domain" description="Thiamine pyrophosphate enzyme TPP-binding" evidence="15">
    <location>
        <begin position="424"/>
        <end position="591"/>
    </location>
</feature>
<dbReference type="UniPathway" id="UPA00049">
    <property type="reaction ID" value="UER00059"/>
</dbReference>
<evidence type="ECO:0000256" key="7">
    <source>
        <dbReference type="ARBA" id="ARBA00022723"/>
    </source>
</evidence>
<dbReference type="CDD" id="cd02015">
    <property type="entry name" value="TPP_AHAS"/>
    <property type="match status" value="1"/>
</dbReference>
<feature type="domain" description="Thiamine pyrophosphate enzyme central" evidence="14">
    <location>
        <begin position="222"/>
        <end position="356"/>
    </location>
</feature>
<evidence type="ECO:0000313" key="18">
    <source>
        <dbReference type="Proteomes" id="UP000287533"/>
    </source>
</evidence>
<dbReference type="InterPro" id="IPR039368">
    <property type="entry name" value="AHAS_TPP"/>
</dbReference>
<dbReference type="EMBL" id="QXGL01000002">
    <property type="protein sequence ID" value="RSX53493.1"/>
    <property type="molecule type" value="Genomic_DNA"/>
</dbReference>
<keyword evidence="18" id="KW-1185">Reference proteome</keyword>
<dbReference type="RefSeq" id="WP_125980089.1">
    <property type="nucleotide sequence ID" value="NZ_QXGL01000002.1"/>
</dbReference>
<comment type="caution">
    <text evidence="17">The sequence shown here is derived from an EMBL/GenBank/DDBJ whole genome shotgun (WGS) entry which is preliminary data.</text>
</comment>
<name>A0A430FKR5_9BIFI</name>
<dbReference type="InterPro" id="IPR045229">
    <property type="entry name" value="TPP_enz"/>
</dbReference>
<dbReference type="EC" id="2.2.1.6" evidence="4 12"/>
<evidence type="ECO:0000256" key="10">
    <source>
        <dbReference type="ARBA" id="ARBA00023304"/>
    </source>
</evidence>
<dbReference type="GO" id="GO:0050660">
    <property type="term" value="F:flavin adenine dinucleotide binding"/>
    <property type="evidence" value="ECO:0007669"/>
    <property type="project" value="InterPro"/>
</dbReference>
<dbReference type="GO" id="GO:0009099">
    <property type="term" value="P:L-valine biosynthetic process"/>
    <property type="evidence" value="ECO:0007669"/>
    <property type="project" value="UniProtKB-UniPathway"/>
</dbReference>
<protein>
    <recommendedName>
        <fullName evidence="4 12">Acetolactate synthase</fullName>
        <ecNumber evidence="4 12">2.2.1.6</ecNumber>
    </recommendedName>
</protein>
<dbReference type="UniPathway" id="UPA00047">
    <property type="reaction ID" value="UER00055"/>
</dbReference>
<dbReference type="SUPFAM" id="SSF52467">
    <property type="entry name" value="DHS-like NAD/FAD-binding domain"/>
    <property type="match status" value="1"/>
</dbReference>
<keyword evidence="9 12" id="KW-0786">Thiamine pyrophosphate</keyword>
<gene>
    <name evidence="17" type="ORF">D2E25_0816</name>
</gene>
<dbReference type="AlphaFoldDB" id="A0A430FKR5"/>
<dbReference type="Proteomes" id="UP000287533">
    <property type="component" value="Unassembled WGS sequence"/>
</dbReference>
<dbReference type="NCBIfam" id="NF005860">
    <property type="entry name" value="PRK07789.1"/>
    <property type="match status" value="1"/>
</dbReference>
<dbReference type="GO" id="GO:0009097">
    <property type="term" value="P:isoleucine biosynthetic process"/>
    <property type="evidence" value="ECO:0007669"/>
    <property type="project" value="UniProtKB-UniPathway"/>
</dbReference>
<dbReference type="FunFam" id="3.40.50.970:FF:000007">
    <property type="entry name" value="Acetolactate synthase"/>
    <property type="match status" value="1"/>
</dbReference>
<comment type="similarity">
    <text evidence="3 12">Belongs to the TPP enzyme family.</text>
</comment>
<dbReference type="NCBIfam" id="TIGR00118">
    <property type="entry name" value="acolac_lg"/>
    <property type="match status" value="1"/>
</dbReference>
<feature type="region of interest" description="Disordered" evidence="13">
    <location>
        <begin position="617"/>
        <end position="643"/>
    </location>
</feature>
<evidence type="ECO:0000256" key="1">
    <source>
        <dbReference type="ARBA" id="ARBA00004974"/>
    </source>
</evidence>
<sequence>MALPTPLQAFSGVPKAPASADKQTIIDGEKMTGAQALVRSLEDLGVTDVFGIPGGAILPVYHQITEDTKFRFVLMRHEQAAGHAAEGYAVATGNVGVCIVTSGPGATNVVTAIADANMDSVPMVVITGQVGVGAIGTDAFQEADIVGITYPVAKHSYLVTSAQDIPRVLSEAYYIARTGRPGPVVVDLTKTAQVGTMYYSWPQRMILPGYNPTLKAHGRVLSDAAKLFAQSYRPVLYVGGGAVRSDASAEVAKLAEITGAPIVTTLPARGIVPDSNPKNLGMLGMHGTVAATAAAQRADLLVAIGARFDDRVTGNLASFAPGARVIHIDIDPAEIGKNRQPDVPIVGDVATVLHDLIPEIERTQAIQGKPDLTFWWKTLNELRTEYPIDYNQPEDKPTDGSLSPQWVVRQLSDHADPSTIWVSGVGQHQMWASQLVDFEKPHSWISSGGLGTMGFGLPAAIGAVTGSQREFDGKKPVWLIDGDGSFQMTSEELATATLDGTPVKIAILNNSVYGMVRQWQTLFYEHHYSQTSLLDGEARENTPADEFVDVPDFVKLAEAYGCVGMRAFTEEEAIAAIEKANSINDRTVLIDFRVWKDAMVWPMVAAGASNDAVTYRPGTQPLMPQGSDQANGGAMPANTSDHA</sequence>
<evidence type="ECO:0000256" key="3">
    <source>
        <dbReference type="ARBA" id="ARBA00007812"/>
    </source>
</evidence>
<proteinExistence type="inferred from homology"/>
<dbReference type="CDD" id="cd07035">
    <property type="entry name" value="TPP_PYR_POX_like"/>
    <property type="match status" value="1"/>
</dbReference>
<evidence type="ECO:0000256" key="4">
    <source>
        <dbReference type="ARBA" id="ARBA00013145"/>
    </source>
</evidence>
<evidence type="ECO:0000256" key="2">
    <source>
        <dbReference type="ARBA" id="ARBA00005025"/>
    </source>
</evidence>
<feature type="domain" description="Thiamine pyrophosphate enzyme N-terminal TPP-binding" evidence="16">
    <location>
        <begin position="31"/>
        <end position="146"/>
    </location>
</feature>
<comment type="pathway">
    <text evidence="2 12">Amino-acid biosynthesis; L-valine biosynthesis; L-valine from pyruvate: step 1/4.</text>
</comment>
<evidence type="ECO:0000256" key="12">
    <source>
        <dbReference type="RuleBase" id="RU003591"/>
    </source>
</evidence>
<keyword evidence="10 12" id="KW-0100">Branched-chain amino acid biosynthesis</keyword>
<evidence type="ECO:0000256" key="6">
    <source>
        <dbReference type="ARBA" id="ARBA00022679"/>
    </source>
</evidence>
<dbReference type="InterPro" id="IPR029061">
    <property type="entry name" value="THDP-binding"/>
</dbReference>
<comment type="pathway">
    <text evidence="1 12">Amino-acid biosynthesis; L-isoleucine biosynthesis; L-isoleucine from 2-oxobutanoate: step 1/4.</text>
</comment>
<keyword evidence="7 12" id="KW-0479">Metal-binding</keyword>
<comment type="cofactor">
    <cofactor evidence="12">
        <name>Mg(2+)</name>
        <dbReference type="ChEBI" id="CHEBI:18420"/>
    </cofactor>
    <text evidence="12">Binds 1 Mg(2+) ion per subunit.</text>
</comment>
<dbReference type="Pfam" id="PF02775">
    <property type="entry name" value="TPP_enzyme_C"/>
    <property type="match status" value="1"/>
</dbReference>
<keyword evidence="5 12" id="KW-0028">Amino-acid biosynthesis</keyword>
<comment type="cofactor">
    <cofactor evidence="12">
        <name>thiamine diphosphate</name>
        <dbReference type="ChEBI" id="CHEBI:58937"/>
    </cofactor>
    <text evidence="12">Binds 1 thiamine pyrophosphate per subunit.</text>
</comment>
<dbReference type="PANTHER" id="PTHR18968">
    <property type="entry name" value="THIAMINE PYROPHOSPHATE ENZYMES"/>
    <property type="match status" value="1"/>
</dbReference>
<dbReference type="GO" id="GO:0000287">
    <property type="term" value="F:magnesium ion binding"/>
    <property type="evidence" value="ECO:0007669"/>
    <property type="project" value="UniProtKB-UniRule"/>
</dbReference>
<accession>A0A430FKR5</accession>
<dbReference type="InterPro" id="IPR012000">
    <property type="entry name" value="Thiamin_PyroP_enz_cen_dom"/>
</dbReference>
<dbReference type="InterPro" id="IPR029035">
    <property type="entry name" value="DHS-like_NAD/FAD-binding_dom"/>
</dbReference>
<keyword evidence="8 12" id="KW-0460">Magnesium</keyword>
<evidence type="ECO:0000256" key="13">
    <source>
        <dbReference type="SAM" id="MobiDB-lite"/>
    </source>
</evidence>
<dbReference type="InterPro" id="IPR012846">
    <property type="entry name" value="Acetolactate_synth_lsu"/>
</dbReference>
<dbReference type="Pfam" id="PF00205">
    <property type="entry name" value="TPP_enzyme_M"/>
    <property type="match status" value="1"/>
</dbReference>
<dbReference type="InterPro" id="IPR011766">
    <property type="entry name" value="TPP_enzyme_TPP-bd"/>
</dbReference>
<keyword evidence="6 12" id="KW-0808">Transferase</keyword>
<dbReference type="InterPro" id="IPR012001">
    <property type="entry name" value="Thiamin_PyroP_enz_TPP-bd_dom"/>
</dbReference>